<proteinExistence type="predicted"/>
<dbReference type="Proteomes" id="UP001431532">
    <property type="component" value="Unassembled WGS sequence"/>
</dbReference>
<reference evidence="1" key="1">
    <citation type="submission" date="2023-05" db="EMBL/GenBank/DDBJ databases">
        <title>Mariniplasma microaerophilum sp. nov., a novel anaerobic mollicute isolated from terrestrial mud volcano, Taman Peninsula, Russia.</title>
        <authorList>
            <person name="Khomyakova M.A."/>
            <person name="Merkel A.Y."/>
            <person name="Slobodkin A.I."/>
        </authorList>
    </citation>
    <scope>NUCLEOTIDE SEQUENCE</scope>
    <source>
        <strain evidence="1">M4Ah</strain>
    </source>
</reference>
<name>A0AAW6UBH7_9MOLU</name>
<evidence type="ECO:0000313" key="1">
    <source>
        <dbReference type="EMBL" id="MDI6452866.1"/>
    </source>
</evidence>
<keyword evidence="2" id="KW-1185">Reference proteome</keyword>
<comment type="caution">
    <text evidence="1">The sequence shown here is derived from an EMBL/GenBank/DDBJ whole genome shotgun (WGS) entry which is preliminary data.</text>
</comment>
<protein>
    <submittedName>
        <fullName evidence="1">Uncharacterized protein</fullName>
    </submittedName>
</protein>
<dbReference type="EMBL" id="JASCXW010000012">
    <property type="protein sequence ID" value="MDI6452866.1"/>
    <property type="molecule type" value="Genomic_DNA"/>
</dbReference>
<gene>
    <name evidence="1" type="ORF">QJ521_04760</name>
</gene>
<organism evidence="1 2">
    <name type="scientific">Peloplasma aerotolerans</name>
    <dbReference type="NCBI Taxonomy" id="3044389"/>
    <lineage>
        <taxon>Bacteria</taxon>
        <taxon>Bacillati</taxon>
        <taxon>Mycoplasmatota</taxon>
        <taxon>Mollicutes</taxon>
        <taxon>Acholeplasmatales</taxon>
        <taxon>Acholeplasmataceae</taxon>
        <taxon>Peloplasma</taxon>
    </lineage>
</organism>
<accession>A0AAW6UBH7</accession>
<sequence>MSKSYLLPKGLYFIGDPGLIINKDKTGDILSNQLYDIFYKDMNAFQKLTIDGIDFYITRTKSGDGMFNDIGTDTGLICIVEVSQLENDSRFIDRTNSKGCHYIDIKEQEKVTVDDFNIYFESGYQVITNI</sequence>
<dbReference type="RefSeq" id="WP_282839290.1">
    <property type="nucleotide sequence ID" value="NZ_JASCXW010000012.1"/>
</dbReference>
<dbReference type="AlphaFoldDB" id="A0AAW6UBH7"/>
<evidence type="ECO:0000313" key="2">
    <source>
        <dbReference type="Proteomes" id="UP001431532"/>
    </source>
</evidence>